<dbReference type="OrthoDB" id="9794206at2"/>
<dbReference type="Proteomes" id="UP000295765">
    <property type="component" value="Unassembled WGS sequence"/>
</dbReference>
<name>A0A4R2L4X5_9GAMM</name>
<sequence>MADVLLLQGPIGPFFRRFARLLRAQGHRVRKINFNAGDWLFYPGPGALAYRGGVDAWPDFLAGFLRRHGIERIYLFGDCRPMHRCVPQVAGPLGVRVFVFEEGYVRPDYVTLEEWGVNGHSRLPRDPAFYRALPDAPLPMPEPVGQTFGRMACHAMAYVAALRWLRPFFPGYAHHRPFKVRGEVGVWLRAWWRKRRFAREQASLLPRVACELDQRYFLVALQTHTDAQIVDHSRFVSVTEFIAQVLESFARAAPADTSLVFKHHPLDRGYTHYGELLARLAREHGLAGRVFYVHDLHLPTLIRHARGAVMVNSTVGMSVLYHRVPLKVLGRAIYDMPGLTFQGALEDFWREPGAVDMKLYHRFRTYLIRHTQVNGSFYKRLSEVDWMRVCRCEAREDVQGAPGVAVARPAGRHPPAVEASLV</sequence>
<reference evidence="1 2" key="1">
    <citation type="submission" date="2019-03" db="EMBL/GenBank/DDBJ databases">
        <title>Genomic Encyclopedia of Type Strains, Phase IV (KMG-IV): sequencing the most valuable type-strain genomes for metagenomic binning, comparative biology and taxonomic classification.</title>
        <authorList>
            <person name="Goeker M."/>
        </authorList>
    </citation>
    <scope>NUCLEOTIDE SEQUENCE [LARGE SCALE GENOMIC DNA]</scope>
    <source>
        <strain evidence="1 2">DSM 25287</strain>
    </source>
</reference>
<dbReference type="Pfam" id="PF05159">
    <property type="entry name" value="Capsule_synth"/>
    <property type="match status" value="1"/>
</dbReference>
<accession>A0A4R2L4X5</accession>
<dbReference type="CDD" id="cd16441">
    <property type="entry name" value="beta_Kdo_transferase_KpsS"/>
    <property type="match status" value="1"/>
</dbReference>
<gene>
    <name evidence="1" type="ORF">EV699_11585</name>
</gene>
<dbReference type="AlphaFoldDB" id="A0A4R2L4X5"/>
<comment type="caution">
    <text evidence="1">The sequence shown here is derived from an EMBL/GenBank/DDBJ whole genome shotgun (WGS) entry which is preliminary data.</text>
</comment>
<organism evidence="1 2">
    <name type="scientific">Plasticicumulans lactativorans</name>
    <dbReference type="NCBI Taxonomy" id="1133106"/>
    <lineage>
        <taxon>Bacteria</taxon>
        <taxon>Pseudomonadati</taxon>
        <taxon>Pseudomonadota</taxon>
        <taxon>Gammaproteobacteria</taxon>
        <taxon>Candidatus Competibacteraceae</taxon>
        <taxon>Plasticicumulans</taxon>
    </lineage>
</organism>
<proteinExistence type="predicted"/>
<evidence type="ECO:0000313" key="1">
    <source>
        <dbReference type="EMBL" id="TCO80307.1"/>
    </source>
</evidence>
<evidence type="ECO:0000313" key="2">
    <source>
        <dbReference type="Proteomes" id="UP000295765"/>
    </source>
</evidence>
<protein>
    <submittedName>
        <fullName evidence="1">Capsular polysaccharide export protein</fullName>
    </submittedName>
</protein>
<keyword evidence="2" id="KW-1185">Reference proteome</keyword>
<dbReference type="GO" id="GO:0015774">
    <property type="term" value="P:polysaccharide transport"/>
    <property type="evidence" value="ECO:0007669"/>
    <property type="project" value="InterPro"/>
</dbReference>
<dbReference type="EMBL" id="SLWY01000015">
    <property type="protein sequence ID" value="TCO80307.1"/>
    <property type="molecule type" value="Genomic_DNA"/>
</dbReference>
<dbReference type="GO" id="GO:0000271">
    <property type="term" value="P:polysaccharide biosynthetic process"/>
    <property type="evidence" value="ECO:0007669"/>
    <property type="project" value="InterPro"/>
</dbReference>
<dbReference type="InterPro" id="IPR007833">
    <property type="entry name" value="Capsule_polysaccharide_synth"/>
</dbReference>
<dbReference type="RefSeq" id="WP_132543910.1">
    <property type="nucleotide sequence ID" value="NZ_SLWY01000015.1"/>
</dbReference>